<gene>
    <name evidence="11" type="ORF">GCM10009104_00110</name>
</gene>
<evidence type="ECO:0000313" key="12">
    <source>
        <dbReference type="Proteomes" id="UP001499915"/>
    </source>
</evidence>
<evidence type="ECO:0000256" key="6">
    <source>
        <dbReference type="ARBA" id="ARBA00022692"/>
    </source>
</evidence>
<proteinExistence type="inferred from homology"/>
<evidence type="ECO:0000256" key="4">
    <source>
        <dbReference type="ARBA" id="ARBA00022475"/>
    </source>
</evidence>
<dbReference type="RefSeq" id="WP_343800375.1">
    <property type="nucleotide sequence ID" value="NZ_BAAAET010000001.1"/>
</dbReference>
<comment type="similarity">
    <text evidence="9">Belongs to the drug/metabolite transporter (DMT) superfamily. Small multidrug resistance (SMR) (TC 2.A.7.1) family.</text>
</comment>
<evidence type="ECO:0000256" key="9">
    <source>
        <dbReference type="RuleBase" id="RU003942"/>
    </source>
</evidence>
<evidence type="ECO:0000256" key="1">
    <source>
        <dbReference type="ARBA" id="ARBA00004429"/>
    </source>
</evidence>
<evidence type="ECO:0000313" key="11">
    <source>
        <dbReference type="EMBL" id="GAA0679891.1"/>
    </source>
</evidence>
<dbReference type="SUPFAM" id="SSF103481">
    <property type="entry name" value="Multidrug resistance efflux transporter EmrE"/>
    <property type="match status" value="1"/>
</dbReference>
<evidence type="ECO:0000256" key="3">
    <source>
        <dbReference type="ARBA" id="ARBA00021112"/>
    </source>
</evidence>
<keyword evidence="6 9" id="KW-0812">Transmembrane</keyword>
<accession>A0ABP3T6Z9</accession>
<protein>
    <recommendedName>
        <fullName evidence="3">Spermidine export protein MdtJ</fullName>
    </recommendedName>
</protein>
<evidence type="ECO:0000256" key="8">
    <source>
        <dbReference type="ARBA" id="ARBA00023136"/>
    </source>
</evidence>
<feature type="transmembrane region" description="Helical" evidence="10">
    <location>
        <begin position="59"/>
        <end position="79"/>
    </location>
</feature>
<evidence type="ECO:0000256" key="7">
    <source>
        <dbReference type="ARBA" id="ARBA00022989"/>
    </source>
</evidence>
<keyword evidence="7 10" id="KW-1133">Transmembrane helix</keyword>
<dbReference type="InterPro" id="IPR000390">
    <property type="entry name" value="Small_drug/metabolite_transptr"/>
</dbReference>
<name>A0ABP3T6Z9_9GAMM</name>
<keyword evidence="8 10" id="KW-0472">Membrane</keyword>
<comment type="subunit">
    <text evidence="2">Forms a complex with MdtI.</text>
</comment>
<comment type="subcellular location">
    <subcellularLocation>
        <location evidence="1">Cell inner membrane</location>
        <topology evidence="1">Multi-pass membrane protein</topology>
    </subcellularLocation>
    <subcellularLocation>
        <location evidence="9">Cell membrane</location>
        <topology evidence="9">Multi-pass membrane protein</topology>
    </subcellularLocation>
</comment>
<comment type="caution">
    <text evidence="11">The sequence shown here is derived from an EMBL/GenBank/DDBJ whole genome shotgun (WGS) entry which is preliminary data.</text>
</comment>
<keyword evidence="5" id="KW-0997">Cell inner membrane</keyword>
<evidence type="ECO:0000256" key="5">
    <source>
        <dbReference type="ARBA" id="ARBA00022519"/>
    </source>
</evidence>
<evidence type="ECO:0000256" key="10">
    <source>
        <dbReference type="SAM" id="Phobius"/>
    </source>
</evidence>
<dbReference type="InterPro" id="IPR037185">
    <property type="entry name" value="EmrE-like"/>
</dbReference>
<dbReference type="Proteomes" id="UP001499915">
    <property type="component" value="Unassembled WGS sequence"/>
</dbReference>
<dbReference type="PANTHER" id="PTHR30561">
    <property type="entry name" value="SMR FAMILY PROTON-DEPENDENT DRUG EFFLUX TRANSPORTER SUGE"/>
    <property type="match status" value="1"/>
</dbReference>
<feature type="transmembrane region" description="Helical" evidence="10">
    <location>
        <begin position="85"/>
        <end position="103"/>
    </location>
</feature>
<dbReference type="InterPro" id="IPR045324">
    <property type="entry name" value="Small_multidrug_res"/>
</dbReference>
<evidence type="ECO:0000256" key="2">
    <source>
        <dbReference type="ARBA" id="ARBA00011358"/>
    </source>
</evidence>
<dbReference type="Pfam" id="PF00893">
    <property type="entry name" value="Multi_Drug_Res"/>
    <property type="match status" value="1"/>
</dbReference>
<dbReference type="EMBL" id="BAAAET010000001">
    <property type="protein sequence ID" value="GAA0679891.1"/>
    <property type="molecule type" value="Genomic_DNA"/>
</dbReference>
<reference evidence="12" key="1">
    <citation type="journal article" date="2019" name="Int. J. Syst. Evol. Microbiol.">
        <title>The Global Catalogue of Microorganisms (GCM) 10K type strain sequencing project: providing services to taxonomists for standard genome sequencing and annotation.</title>
        <authorList>
            <consortium name="The Broad Institute Genomics Platform"/>
            <consortium name="The Broad Institute Genome Sequencing Center for Infectious Disease"/>
            <person name="Wu L."/>
            <person name="Ma J."/>
        </authorList>
    </citation>
    <scope>NUCLEOTIDE SEQUENCE [LARGE SCALE GENOMIC DNA]</scope>
    <source>
        <strain evidence="12">JCM 15134</strain>
    </source>
</reference>
<organism evidence="11 12">
    <name type="scientific">Marinobacterium maritimum</name>
    <dbReference type="NCBI Taxonomy" id="500162"/>
    <lineage>
        <taxon>Bacteria</taxon>
        <taxon>Pseudomonadati</taxon>
        <taxon>Pseudomonadota</taxon>
        <taxon>Gammaproteobacteria</taxon>
        <taxon>Oceanospirillales</taxon>
        <taxon>Oceanospirillaceae</taxon>
        <taxon>Marinobacterium</taxon>
    </lineage>
</organism>
<keyword evidence="12" id="KW-1185">Reference proteome</keyword>
<sequence>MHWIFLILAVVGEVLGTTLMKLIVEEGYLLYGTLVAVAMVGLSYLFLSRATLRIPITLANAFWEGMGMVLIALMSLLWLGEQITGYQAAGLVLALVGVALTNYGHHYQQTQEEPARKEAV</sequence>
<dbReference type="Gene3D" id="1.10.3730.20">
    <property type="match status" value="1"/>
</dbReference>
<feature type="transmembrane region" description="Helical" evidence="10">
    <location>
        <begin position="26"/>
        <end position="47"/>
    </location>
</feature>
<keyword evidence="4" id="KW-1003">Cell membrane</keyword>
<dbReference type="PANTHER" id="PTHR30561:SF2">
    <property type="entry name" value="SPERMIDINE EXPORT PROTEIN MDTJ"/>
    <property type="match status" value="1"/>
</dbReference>